<dbReference type="EMBL" id="FWXJ01000004">
    <property type="protein sequence ID" value="SMC43959.1"/>
    <property type="molecule type" value="Genomic_DNA"/>
</dbReference>
<dbReference type="RefSeq" id="WP_084283108.1">
    <property type="nucleotide sequence ID" value="NZ_FWXJ01000004.1"/>
</dbReference>
<reference evidence="2 3" key="1">
    <citation type="submission" date="2017-04" db="EMBL/GenBank/DDBJ databases">
        <authorList>
            <person name="Afonso C.L."/>
            <person name="Miller P.J."/>
            <person name="Scott M.A."/>
            <person name="Spackman E."/>
            <person name="Goraichik I."/>
            <person name="Dimitrov K.M."/>
            <person name="Suarez D.L."/>
            <person name="Swayne D.E."/>
        </authorList>
    </citation>
    <scope>NUCLEOTIDE SEQUENCE [LARGE SCALE GENOMIC DNA]</scope>
    <source>
        <strain evidence="2 3">VK13</strain>
    </source>
</reference>
<dbReference type="GO" id="GO:0016740">
    <property type="term" value="F:transferase activity"/>
    <property type="evidence" value="ECO:0007669"/>
    <property type="project" value="UniProtKB-KW"/>
</dbReference>
<feature type="domain" description="Amidase" evidence="1">
    <location>
        <begin position="25"/>
        <end position="439"/>
    </location>
</feature>
<dbReference type="Proteomes" id="UP000192708">
    <property type="component" value="Unassembled WGS sequence"/>
</dbReference>
<proteinExistence type="predicted"/>
<name>A0A1W1Z684_9BURK</name>
<dbReference type="Gene3D" id="3.90.1300.10">
    <property type="entry name" value="Amidase signature (AS) domain"/>
    <property type="match status" value="1"/>
</dbReference>
<dbReference type="InterPro" id="IPR023631">
    <property type="entry name" value="Amidase_dom"/>
</dbReference>
<dbReference type="Pfam" id="PF01425">
    <property type="entry name" value="Amidase"/>
    <property type="match status" value="1"/>
</dbReference>
<dbReference type="OrthoDB" id="112488at2"/>
<gene>
    <name evidence="2" type="ORF">SAMN06296008_104145</name>
</gene>
<dbReference type="InterPro" id="IPR036928">
    <property type="entry name" value="AS_sf"/>
</dbReference>
<sequence length="459" mass="49962">MLPFNEFDLVGIANAIRAKQFSAYELTQESIRRFKTIGAKFNAVFEVSEEEALLRASELDKKQQNKVALGLLHGVPLAHKDLIARANHQMHVGSKILSNNIATVSAKVNDYLENAGQVNIGSLHMAEFALSPTGFNQHYGHGKNPWNPLYVCGGSSSGSGIAVASRLVFGSIGSDTGGSIRHPSAMCGLTGLKPTNGLVSVEGVFPLSNSLDCVGPMTQSVRDAARLLTVITGNIKNYEAHLTNPIRGMKIGIPKVYFYENLDPAIEASLQDTISAFKDLNVEFVAVDVPEMSTVNQNMGIVLAYEAFQLHQAWLQQFPNDYADQVKARIEFGKDISPSTYANALNQRSIIQEAFQASWFAHCDAVLVPTIQVQTPAIEATTRGTTTEILTNLFRVTQTTKGINYLSFPALNLPSGFTKEGLPIGVQCIGNVFQEETLLQLGNAFQAITDYHQKMPKLA</sequence>
<dbReference type="SUPFAM" id="SSF75304">
    <property type="entry name" value="Amidase signature (AS) enzymes"/>
    <property type="match status" value="1"/>
</dbReference>
<dbReference type="PANTHER" id="PTHR11895:SF176">
    <property type="entry name" value="AMIDASE AMID-RELATED"/>
    <property type="match status" value="1"/>
</dbReference>
<dbReference type="InterPro" id="IPR000120">
    <property type="entry name" value="Amidase"/>
</dbReference>
<organism evidence="2 3">
    <name type="scientific">Polynucleobacter kasalickyi</name>
    <dbReference type="NCBI Taxonomy" id="1938817"/>
    <lineage>
        <taxon>Bacteria</taxon>
        <taxon>Pseudomonadati</taxon>
        <taxon>Pseudomonadota</taxon>
        <taxon>Betaproteobacteria</taxon>
        <taxon>Burkholderiales</taxon>
        <taxon>Burkholderiaceae</taxon>
        <taxon>Polynucleobacter</taxon>
    </lineage>
</organism>
<evidence type="ECO:0000259" key="1">
    <source>
        <dbReference type="Pfam" id="PF01425"/>
    </source>
</evidence>
<keyword evidence="3" id="KW-1185">Reference proteome</keyword>
<dbReference type="AlphaFoldDB" id="A0A1W1Z684"/>
<protein>
    <submittedName>
        <fullName evidence="2">Aspartyl/glutamyl-tRNA(Asn/Gln) amidotransferase subunit A</fullName>
    </submittedName>
</protein>
<accession>A0A1W1Z684</accession>
<keyword evidence="2" id="KW-0808">Transferase</keyword>
<dbReference type="PANTHER" id="PTHR11895">
    <property type="entry name" value="TRANSAMIDASE"/>
    <property type="match status" value="1"/>
</dbReference>
<dbReference type="STRING" id="1938817.SAMN06296008_104145"/>
<evidence type="ECO:0000313" key="2">
    <source>
        <dbReference type="EMBL" id="SMC43959.1"/>
    </source>
</evidence>
<evidence type="ECO:0000313" key="3">
    <source>
        <dbReference type="Proteomes" id="UP000192708"/>
    </source>
</evidence>